<dbReference type="InterPro" id="IPR051450">
    <property type="entry name" value="Gfo/Idh/MocA_Oxidoreductases"/>
</dbReference>
<dbReference type="RefSeq" id="WP_086994339.1">
    <property type="nucleotide sequence ID" value="NZ_FUHW01000007.1"/>
</dbReference>
<accession>A0A1R4EYE2</accession>
<dbReference type="GO" id="GO:0000166">
    <property type="term" value="F:nucleotide binding"/>
    <property type="evidence" value="ECO:0007669"/>
    <property type="project" value="InterPro"/>
</dbReference>
<evidence type="ECO:0000313" key="6">
    <source>
        <dbReference type="Proteomes" id="UP000195913"/>
    </source>
</evidence>
<name>A0A1R4EYE2_9MICC</name>
<dbReference type="PANTHER" id="PTHR43377:SF1">
    <property type="entry name" value="BILIVERDIN REDUCTASE A"/>
    <property type="match status" value="1"/>
</dbReference>
<dbReference type="Proteomes" id="UP000195913">
    <property type="component" value="Unassembled WGS sequence"/>
</dbReference>
<dbReference type="InterPro" id="IPR000683">
    <property type="entry name" value="Gfo/Idh/MocA-like_OxRdtase_N"/>
</dbReference>
<evidence type="ECO:0000259" key="3">
    <source>
        <dbReference type="Pfam" id="PF01408"/>
    </source>
</evidence>
<evidence type="ECO:0000256" key="2">
    <source>
        <dbReference type="SAM" id="SignalP"/>
    </source>
</evidence>
<keyword evidence="2" id="KW-0732">Signal</keyword>
<organism evidence="5 6">
    <name type="scientific">Arthrobacter rhombi</name>
    <dbReference type="NCBI Taxonomy" id="71253"/>
    <lineage>
        <taxon>Bacteria</taxon>
        <taxon>Bacillati</taxon>
        <taxon>Actinomycetota</taxon>
        <taxon>Actinomycetes</taxon>
        <taxon>Micrococcales</taxon>
        <taxon>Micrococcaceae</taxon>
        <taxon>Arthrobacter</taxon>
    </lineage>
</organism>
<keyword evidence="5" id="KW-0560">Oxidoreductase</keyword>
<proteinExistence type="predicted"/>
<protein>
    <submittedName>
        <fullName evidence="5">Myo-inositol 2-dehydrogenase like</fullName>
        <ecNumber evidence="5">1.1.1.18</ecNumber>
    </submittedName>
</protein>
<dbReference type="Gene3D" id="3.40.50.720">
    <property type="entry name" value="NAD(P)-binding Rossmann-like Domain"/>
    <property type="match status" value="1"/>
</dbReference>
<dbReference type="InterPro" id="IPR036291">
    <property type="entry name" value="NAD(P)-bd_dom_sf"/>
</dbReference>
<dbReference type="SUPFAM" id="SSF55347">
    <property type="entry name" value="Glyceraldehyde-3-phosphate dehydrogenase-like, C-terminal domain"/>
    <property type="match status" value="1"/>
</dbReference>
<gene>
    <name evidence="5" type="ORF">FM101_01355</name>
</gene>
<dbReference type="InterPro" id="IPR055170">
    <property type="entry name" value="GFO_IDH_MocA-like_dom"/>
</dbReference>
<reference evidence="5 6" key="1">
    <citation type="submission" date="2017-02" db="EMBL/GenBank/DDBJ databases">
        <authorList>
            <person name="Peterson S.W."/>
        </authorList>
    </citation>
    <scope>NUCLEOTIDE SEQUENCE [LARGE SCALE GENOMIC DNA]</scope>
    <source>
        <strain evidence="5 6">B Ar 00.02</strain>
    </source>
</reference>
<evidence type="ECO:0000259" key="4">
    <source>
        <dbReference type="Pfam" id="PF22725"/>
    </source>
</evidence>
<dbReference type="PANTHER" id="PTHR43377">
    <property type="entry name" value="BILIVERDIN REDUCTASE A"/>
    <property type="match status" value="1"/>
</dbReference>
<feature type="signal peptide" evidence="2">
    <location>
        <begin position="1"/>
        <end position="19"/>
    </location>
</feature>
<dbReference type="AlphaFoldDB" id="A0A1R4EYE2"/>
<feature type="chain" id="PRO_5012887522" evidence="2">
    <location>
        <begin position="20"/>
        <end position="336"/>
    </location>
</feature>
<dbReference type="Pfam" id="PF22725">
    <property type="entry name" value="GFO_IDH_MocA_C3"/>
    <property type="match status" value="1"/>
</dbReference>
<feature type="domain" description="Gfo/Idh/MocA-like oxidoreductase N-terminal" evidence="3">
    <location>
        <begin position="2"/>
        <end position="120"/>
    </location>
</feature>
<dbReference type="SUPFAM" id="SSF51735">
    <property type="entry name" value="NAD(P)-binding Rossmann-fold domains"/>
    <property type="match status" value="1"/>
</dbReference>
<sequence length="336" mass="35997">MIRLGIIGAGAVAPLHAQAATTLPDVELVAVCDLRPDTASDVAVLTGAAVYTDYLKMYAEAELDAVIVNTPHALHLQMVLDAADAGLHVLVEKPMAIGLADCDVMMRACEQAGVTLVVGHIQHFLPEKVAAHEALASGKLGKLLMIRDFRSTNYRPGTRPAWFFDPVMAGGGAFMNIGGHCIDRSLWLADSVAETVDSRTLERFGVEVETDGYLNLHLRNGVEINIVIVSDPPQRLDEILLICEEGTISCTPDHGTIIRHHGQSSTLHVPSADNIQTGFTAQLADFLATVNGASPQVSNNHARSIVETILASYRSASSRKTEPVRAETVADLQQAL</sequence>
<dbReference type="GO" id="GO:0050112">
    <property type="term" value="F:inositol 2-dehydrogenase (NAD+) activity"/>
    <property type="evidence" value="ECO:0007669"/>
    <property type="project" value="UniProtKB-EC"/>
</dbReference>
<evidence type="ECO:0000313" key="5">
    <source>
        <dbReference type="EMBL" id="SJM48603.1"/>
    </source>
</evidence>
<keyword evidence="1" id="KW-0520">NAD</keyword>
<dbReference type="EMBL" id="FUHW01000007">
    <property type="protein sequence ID" value="SJM48603.1"/>
    <property type="molecule type" value="Genomic_DNA"/>
</dbReference>
<dbReference type="Pfam" id="PF01408">
    <property type="entry name" value="GFO_IDH_MocA"/>
    <property type="match status" value="1"/>
</dbReference>
<feature type="domain" description="GFO/IDH/MocA-like oxidoreductase" evidence="4">
    <location>
        <begin position="130"/>
        <end position="248"/>
    </location>
</feature>
<dbReference type="Gene3D" id="3.30.360.10">
    <property type="entry name" value="Dihydrodipicolinate Reductase, domain 2"/>
    <property type="match status" value="1"/>
</dbReference>
<dbReference type="EC" id="1.1.1.18" evidence="5"/>
<keyword evidence="6" id="KW-1185">Reference proteome</keyword>
<evidence type="ECO:0000256" key="1">
    <source>
        <dbReference type="ARBA" id="ARBA00023027"/>
    </source>
</evidence>